<gene>
    <name evidence="1" type="ORF">COLO4_00758</name>
</gene>
<sequence length="156" mass="17909">MHHAGDVFIHATVHQHLFKGATAADDQQHHGNDFDRVSDGAHHLIHAAATVKAKGEDGNQHRNQRRHDRIAKKFRIRQQHMAFRQQHFCHGTQRHQDHRHQRRPHANAKTRHLRFAESFGFHSPSGIGLSMPFRKRAYTGPARITVGIPSSVPYSR</sequence>
<name>A0A1R3L3F4_9ROSI</name>
<dbReference type="AlphaFoldDB" id="A0A1R3L3F4"/>
<evidence type="ECO:0000313" key="2">
    <source>
        <dbReference type="Proteomes" id="UP000187203"/>
    </source>
</evidence>
<accession>A0A1R3L3F4</accession>
<organism evidence="1 2">
    <name type="scientific">Corchorus olitorius</name>
    <dbReference type="NCBI Taxonomy" id="93759"/>
    <lineage>
        <taxon>Eukaryota</taxon>
        <taxon>Viridiplantae</taxon>
        <taxon>Streptophyta</taxon>
        <taxon>Embryophyta</taxon>
        <taxon>Tracheophyta</taxon>
        <taxon>Spermatophyta</taxon>
        <taxon>Magnoliopsida</taxon>
        <taxon>eudicotyledons</taxon>
        <taxon>Gunneridae</taxon>
        <taxon>Pentapetalae</taxon>
        <taxon>rosids</taxon>
        <taxon>malvids</taxon>
        <taxon>Malvales</taxon>
        <taxon>Malvaceae</taxon>
        <taxon>Grewioideae</taxon>
        <taxon>Apeibeae</taxon>
        <taxon>Corchorus</taxon>
    </lineage>
</organism>
<feature type="non-terminal residue" evidence="1">
    <location>
        <position position="156"/>
    </location>
</feature>
<proteinExistence type="predicted"/>
<protein>
    <submittedName>
        <fullName evidence="1">Uncharacterized protein</fullName>
    </submittedName>
</protein>
<comment type="caution">
    <text evidence="1">The sequence shown here is derived from an EMBL/GenBank/DDBJ whole genome shotgun (WGS) entry which is preliminary data.</text>
</comment>
<dbReference type="EMBL" id="AWUE01002993">
    <property type="protein sequence ID" value="OMP13876.1"/>
    <property type="molecule type" value="Genomic_DNA"/>
</dbReference>
<reference evidence="2" key="1">
    <citation type="submission" date="2013-09" db="EMBL/GenBank/DDBJ databases">
        <title>Corchorus olitorius genome sequencing.</title>
        <authorList>
            <person name="Alam M."/>
            <person name="Haque M.S."/>
            <person name="Islam M.S."/>
            <person name="Emdad E.M."/>
            <person name="Islam M.M."/>
            <person name="Ahmed B."/>
            <person name="Halim A."/>
            <person name="Hossen Q.M.M."/>
            <person name="Hossain M.Z."/>
            <person name="Ahmed R."/>
            <person name="Khan M.M."/>
            <person name="Islam R."/>
            <person name="Rashid M.M."/>
            <person name="Khan S.A."/>
            <person name="Rahman M.S."/>
            <person name="Alam M."/>
            <person name="Yahiya A.S."/>
            <person name="Khan M.S."/>
            <person name="Azam M.S."/>
            <person name="Haque T."/>
            <person name="Lashkar M.Z.H."/>
            <person name="Akhand A.I."/>
            <person name="Morshed G."/>
            <person name="Roy S."/>
            <person name="Uddin K.S."/>
            <person name="Rabeya T."/>
            <person name="Hossain A.S."/>
            <person name="Chowdhury A."/>
            <person name="Snigdha A.R."/>
            <person name="Mortoza M.S."/>
            <person name="Matin S.A."/>
            <person name="Hoque S.M.E."/>
            <person name="Islam M.K."/>
            <person name="Roy D.K."/>
            <person name="Haider R."/>
            <person name="Moosa M.M."/>
            <person name="Elias S.M."/>
            <person name="Hasan A.M."/>
            <person name="Jahan S."/>
            <person name="Shafiuddin M."/>
            <person name="Mahmood N."/>
            <person name="Shommy N.S."/>
        </authorList>
    </citation>
    <scope>NUCLEOTIDE SEQUENCE [LARGE SCALE GENOMIC DNA]</scope>
    <source>
        <strain evidence="2">cv. O-4</strain>
    </source>
</reference>
<dbReference type="Proteomes" id="UP000187203">
    <property type="component" value="Unassembled WGS sequence"/>
</dbReference>
<keyword evidence="2" id="KW-1185">Reference proteome</keyword>
<evidence type="ECO:0000313" key="1">
    <source>
        <dbReference type="EMBL" id="OMP13876.1"/>
    </source>
</evidence>